<evidence type="ECO:0000256" key="11">
    <source>
        <dbReference type="PROSITE-ProRule" id="PRU00278"/>
    </source>
</evidence>
<evidence type="ECO:0000256" key="8">
    <source>
        <dbReference type="ARBA" id="ARBA00038408"/>
    </source>
</evidence>
<comment type="similarity">
    <text evidence="8">Belongs to the PpiD chaperone family.</text>
</comment>
<dbReference type="GO" id="GO:0003755">
    <property type="term" value="F:peptidyl-prolyl cis-trans isomerase activity"/>
    <property type="evidence" value="ECO:0007669"/>
    <property type="project" value="UniProtKB-KW"/>
</dbReference>
<dbReference type="SUPFAM" id="SSF109998">
    <property type="entry name" value="Triger factor/SurA peptide-binding domain-like"/>
    <property type="match status" value="1"/>
</dbReference>
<dbReference type="InterPro" id="IPR000297">
    <property type="entry name" value="PPIase_PpiC"/>
</dbReference>
<keyword evidence="3" id="KW-0997">Cell inner membrane</keyword>
<dbReference type="Gene3D" id="1.10.4030.10">
    <property type="entry name" value="Porin chaperone SurA, peptide-binding domain"/>
    <property type="match status" value="1"/>
</dbReference>
<keyword evidence="5 12" id="KW-1133">Transmembrane helix</keyword>
<evidence type="ECO:0000256" key="3">
    <source>
        <dbReference type="ARBA" id="ARBA00022519"/>
    </source>
</evidence>
<dbReference type="InterPro" id="IPR052029">
    <property type="entry name" value="PpiD_chaperone"/>
</dbReference>
<evidence type="ECO:0000256" key="7">
    <source>
        <dbReference type="ARBA" id="ARBA00023186"/>
    </source>
</evidence>
<dbReference type="GO" id="GO:0005886">
    <property type="term" value="C:plasma membrane"/>
    <property type="evidence" value="ECO:0007669"/>
    <property type="project" value="UniProtKB-SubCell"/>
</dbReference>
<keyword evidence="6 12" id="KW-0472">Membrane</keyword>
<keyword evidence="4 12" id="KW-0812">Transmembrane</keyword>
<dbReference type="PANTHER" id="PTHR47529">
    <property type="entry name" value="PEPTIDYL-PROLYL CIS-TRANS ISOMERASE D"/>
    <property type="match status" value="1"/>
</dbReference>
<dbReference type="STRING" id="314278.NB231_16063"/>
<evidence type="ECO:0000256" key="10">
    <source>
        <dbReference type="ARBA" id="ARBA00042775"/>
    </source>
</evidence>
<protein>
    <recommendedName>
        <fullName evidence="9">Periplasmic chaperone PpiD</fullName>
    </recommendedName>
    <alternativeName>
        <fullName evidence="10">Periplasmic folding chaperone</fullName>
    </alternativeName>
</protein>
<evidence type="ECO:0000256" key="12">
    <source>
        <dbReference type="SAM" id="Phobius"/>
    </source>
</evidence>
<dbReference type="eggNOG" id="COG0760">
    <property type="taxonomic scope" value="Bacteria"/>
</dbReference>
<dbReference type="PROSITE" id="PS50198">
    <property type="entry name" value="PPIC_PPIASE_2"/>
    <property type="match status" value="1"/>
</dbReference>
<comment type="subcellular location">
    <subcellularLocation>
        <location evidence="1">Cell inner membrane</location>
        <topology evidence="1">Single-pass type II membrane protein</topology>
        <orientation evidence="1">Periplasmic side</orientation>
    </subcellularLocation>
</comment>
<dbReference type="InterPro" id="IPR046357">
    <property type="entry name" value="PPIase_dom_sf"/>
</dbReference>
<evidence type="ECO:0000256" key="4">
    <source>
        <dbReference type="ARBA" id="ARBA00022692"/>
    </source>
</evidence>
<dbReference type="SUPFAM" id="SSF54534">
    <property type="entry name" value="FKBP-like"/>
    <property type="match status" value="1"/>
</dbReference>
<accession>A4BM13</accession>
<dbReference type="HOGENOM" id="CLU_023843_1_1_6"/>
<dbReference type="Pfam" id="PF13624">
    <property type="entry name" value="SurA_N_3"/>
    <property type="match status" value="1"/>
</dbReference>
<dbReference type="Pfam" id="PF00639">
    <property type="entry name" value="Rotamase"/>
    <property type="match status" value="1"/>
</dbReference>
<evidence type="ECO:0000259" key="13">
    <source>
        <dbReference type="PROSITE" id="PS50198"/>
    </source>
</evidence>
<keyword evidence="11 14" id="KW-0413">Isomerase</keyword>
<comment type="caution">
    <text evidence="14">The sequence shown here is derived from an EMBL/GenBank/DDBJ whole genome shotgun (WGS) entry which is preliminary data.</text>
</comment>
<dbReference type="EMBL" id="AAOF01000001">
    <property type="protein sequence ID" value="EAR23351.1"/>
    <property type="molecule type" value="Genomic_DNA"/>
</dbReference>
<reference evidence="14 15" key="1">
    <citation type="submission" date="2006-02" db="EMBL/GenBank/DDBJ databases">
        <authorList>
            <person name="Waterbury J."/>
            <person name="Ferriera S."/>
            <person name="Johnson J."/>
            <person name="Kravitz S."/>
            <person name="Halpern A."/>
            <person name="Remington K."/>
            <person name="Beeson K."/>
            <person name="Tran B."/>
            <person name="Rogers Y.-H."/>
            <person name="Friedman R."/>
            <person name="Venter J.C."/>
        </authorList>
    </citation>
    <scope>NUCLEOTIDE SEQUENCE [LARGE SCALE GENOMIC DNA]</scope>
    <source>
        <strain evidence="14 15">Nb-231</strain>
    </source>
</reference>
<keyword evidence="11" id="KW-0697">Rotamase</keyword>
<proteinExistence type="inferred from homology"/>
<evidence type="ECO:0000256" key="1">
    <source>
        <dbReference type="ARBA" id="ARBA00004382"/>
    </source>
</evidence>
<name>A4BM13_9GAMM</name>
<keyword evidence="2" id="KW-1003">Cell membrane</keyword>
<keyword evidence="7" id="KW-0143">Chaperone</keyword>
<evidence type="ECO:0000256" key="9">
    <source>
        <dbReference type="ARBA" id="ARBA00040743"/>
    </source>
</evidence>
<sequence>MLQTIRDRAQGIVAYIIVGLLIIPFAFFGVYNYFTGDSNPTVATVNGIDITRAELDAAVQRQQSQLRELLGDQYNPALFDESHLRPQVLDRLVDQAVLLYFIRSQGFRVTDESLRSFIRSQPYFLADGQFSKERYRAVLRQSGYSTDQYEAQLRQQQLLRQLELGIVGTAVATKHEMARFVALERQSRDLAWLKIDSANFRDQTQVDAKAIQQYYATHKQAFEQPAQVKVSYIELSENALADQLELDDKAVQRFYEEFKDSRFTVPDARRVRHILIKLPKDASQHQIEVARGQIEALRERIVQGASFAELAQRQSQDVGSARQSGDLGFVRQGEMAKAIDEAAFKLPIGETSEPIRSRFGWHLIEVTASRAGGVKPFSEVESQIRQELLKQQSGKRFYKLSNQAANYAYEHPDSLEPLAAKFGLKIRQSNWFSQAGAKEGIASHPKVVKAAFSDEVLKQGLNSQSIDLGDEHQVILRVDQHKPAAVRPLAEVRDRVREHLVTVGASEQAQKLGAQLLEKAKSGQSLEALAEANQHARYSAVGWVRRGSNKVPAAIVERGFRLPHPSSDALALAGIELSDGGYGVVEVRGVRDGALDKLDAAERTQVRQGLQRLNAESTLQAMIHVLRQQADVEFDRGQVPSGDAP</sequence>
<dbReference type="RefSeq" id="WP_005004536.1">
    <property type="nucleotide sequence ID" value="NZ_CH672427.1"/>
</dbReference>
<organism evidence="14 15">
    <name type="scientific">Nitrococcus mobilis Nb-231</name>
    <dbReference type="NCBI Taxonomy" id="314278"/>
    <lineage>
        <taxon>Bacteria</taxon>
        <taxon>Pseudomonadati</taxon>
        <taxon>Pseudomonadota</taxon>
        <taxon>Gammaproteobacteria</taxon>
        <taxon>Chromatiales</taxon>
        <taxon>Ectothiorhodospiraceae</taxon>
        <taxon>Nitrococcus</taxon>
    </lineage>
</organism>
<evidence type="ECO:0000256" key="2">
    <source>
        <dbReference type="ARBA" id="ARBA00022475"/>
    </source>
</evidence>
<feature type="transmembrane region" description="Helical" evidence="12">
    <location>
        <begin position="12"/>
        <end position="34"/>
    </location>
</feature>
<evidence type="ECO:0000313" key="14">
    <source>
        <dbReference type="EMBL" id="EAR23351.1"/>
    </source>
</evidence>
<gene>
    <name evidence="14" type="ORF">NB231_16063</name>
</gene>
<feature type="domain" description="PpiC" evidence="13">
    <location>
        <begin position="266"/>
        <end position="368"/>
    </location>
</feature>
<dbReference type="Proteomes" id="UP000003374">
    <property type="component" value="Unassembled WGS sequence"/>
</dbReference>
<dbReference type="Gene3D" id="3.10.50.40">
    <property type="match status" value="1"/>
</dbReference>
<evidence type="ECO:0000313" key="15">
    <source>
        <dbReference type="Proteomes" id="UP000003374"/>
    </source>
</evidence>
<dbReference type="PANTHER" id="PTHR47529:SF1">
    <property type="entry name" value="PERIPLASMIC CHAPERONE PPID"/>
    <property type="match status" value="1"/>
</dbReference>
<evidence type="ECO:0000256" key="6">
    <source>
        <dbReference type="ARBA" id="ARBA00023136"/>
    </source>
</evidence>
<dbReference type="OrthoDB" id="9812372at2"/>
<keyword evidence="15" id="KW-1185">Reference proteome</keyword>
<dbReference type="AlphaFoldDB" id="A4BM13"/>
<evidence type="ECO:0000256" key="5">
    <source>
        <dbReference type="ARBA" id="ARBA00022989"/>
    </source>
</evidence>
<dbReference type="InterPro" id="IPR027304">
    <property type="entry name" value="Trigger_fact/SurA_dom_sf"/>
</dbReference>